<feature type="domain" description="LUD" evidence="2">
    <location>
        <begin position="57"/>
        <end position="221"/>
    </location>
</feature>
<dbReference type="Gene3D" id="3.40.50.10420">
    <property type="entry name" value="NagB/RpiA/CoA transferase-like"/>
    <property type="match status" value="1"/>
</dbReference>
<dbReference type="OrthoDB" id="9794187at2"/>
<dbReference type="EMBL" id="PTJD01000010">
    <property type="protein sequence ID" value="PPK93460.1"/>
    <property type="molecule type" value="Genomic_DNA"/>
</dbReference>
<organism evidence="3 4">
    <name type="scientific">Kineococcus xinjiangensis</name>
    <dbReference type="NCBI Taxonomy" id="512762"/>
    <lineage>
        <taxon>Bacteria</taxon>
        <taxon>Bacillati</taxon>
        <taxon>Actinomycetota</taxon>
        <taxon>Actinomycetes</taxon>
        <taxon>Kineosporiales</taxon>
        <taxon>Kineosporiaceae</taxon>
        <taxon>Kineococcus</taxon>
    </lineage>
</organism>
<dbReference type="PANTHER" id="PTHR43682:SF1">
    <property type="entry name" value="LACTATE UTILIZATION PROTEIN C"/>
    <property type="match status" value="1"/>
</dbReference>
<name>A0A2S6IH27_9ACTN</name>
<comment type="caution">
    <text evidence="3">The sequence shown here is derived from an EMBL/GenBank/DDBJ whole genome shotgun (WGS) entry which is preliminary data.</text>
</comment>
<gene>
    <name evidence="3" type="ORF">CLV92_11088</name>
</gene>
<keyword evidence="4" id="KW-1185">Reference proteome</keyword>
<protein>
    <submittedName>
        <fullName evidence="3">L-lactate dehydrogenase complex protein LldG</fullName>
    </submittedName>
</protein>
<evidence type="ECO:0000313" key="4">
    <source>
        <dbReference type="Proteomes" id="UP000239485"/>
    </source>
</evidence>
<dbReference type="RefSeq" id="WP_104433728.1">
    <property type="nucleotide sequence ID" value="NZ_PTJD01000010.1"/>
</dbReference>
<evidence type="ECO:0000259" key="2">
    <source>
        <dbReference type="Pfam" id="PF02589"/>
    </source>
</evidence>
<proteinExistence type="predicted"/>
<accession>A0A2S6IH27</accession>
<dbReference type="InterPro" id="IPR024185">
    <property type="entry name" value="FTHF_cligase-like_sf"/>
</dbReference>
<dbReference type="PANTHER" id="PTHR43682">
    <property type="entry name" value="LACTATE UTILIZATION PROTEIN C"/>
    <property type="match status" value="1"/>
</dbReference>
<dbReference type="AlphaFoldDB" id="A0A2S6IH27"/>
<evidence type="ECO:0000256" key="1">
    <source>
        <dbReference type="SAM" id="MobiDB-lite"/>
    </source>
</evidence>
<dbReference type="Proteomes" id="UP000239485">
    <property type="component" value="Unassembled WGS sequence"/>
</dbReference>
<feature type="region of interest" description="Disordered" evidence="1">
    <location>
        <begin position="28"/>
        <end position="49"/>
    </location>
</feature>
<evidence type="ECO:0000313" key="3">
    <source>
        <dbReference type="EMBL" id="PPK93460.1"/>
    </source>
</evidence>
<dbReference type="InterPro" id="IPR037171">
    <property type="entry name" value="NagB/RpiA_transferase-like"/>
</dbReference>
<reference evidence="3 4" key="1">
    <citation type="submission" date="2018-02" db="EMBL/GenBank/DDBJ databases">
        <title>Genomic Encyclopedia of Archaeal and Bacterial Type Strains, Phase II (KMG-II): from individual species to whole genera.</title>
        <authorList>
            <person name="Goeker M."/>
        </authorList>
    </citation>
    <scope>NUCLEOTIDE SEQUENCE [LARGE SCALE GENOMIC DNA]</scope>
    <source>
        <strain evidence="3 4">DSM 22857</strain>
    </source>
</reference>
<dbReference type="SUPFAM" id="SSF100950">
    <property type="entry name" value="NagB/RpiA/CoA transferase-like"/>
    <property type="match status" value="1"/>
</dbReference>
<dbReference type="InterPro" id="IPR003741">
    <property type="entry name" value="LUD_dom"/>
</dbReference>
<dbReference type="Pfam" id="PF02589">
    <property type="entry name" value="LUD_dom"/>
    <property type="match status" value="1"/>
</dbReference>
<sequence>MSSTDPQDAGGGSTARDEVLATIRAALEATKGHEPGQAPREYRSTGEHAPGSEAVLELFVERVEDYKATVLRCDPDAIPETVSDVLAQWGASHVVVPPDFGVEWLSSGQVRITTDDGSLTPEDVDAVDAVLTGCAVGIAETGTVVLDGSGDQGRRMISLVPDRHLVLVHADQVVQTVPEAVARLDGTRPLTWISGPSATSDIELDRVEGVHGPRTLAVVLVG</sequence>
<feature type="compositionally biased region" description="Basic and acidic residues" evidence="1">
    <location>
        <begin position="30"/>
        <end position="46"/>
    </location>
</feature>